<dbReference type="OrthoDB" id="10254221at2759"/>
<evidence type="ECO:0000256" key="1">
    <source>
        <dbReference type="ARBA" id="ARBA00038376"/>
    </source>
</evidence>
<organism evidence="3 4">
    <name type="scientific">Colletotrichum karsti</name>
    <dbReference type="NCBI Taxonomy" id="1095194"/>
    <lineage>
        <taxon>Eukaryota</taxon>
        <taxon>Fungi</taxon>
        <taxon>Dikarya</taxon>
        <taxon>Ascomycota</taxon>
        <taxon>Pezizomycotina</taxon>
        <taxon>Sordariomycetes</taxon>
        <taxon>Hypocreomycetidae</taxon>
        <taxon>Glomerellales</taxon>
        <taxon>Glomerellaceae</taxon>
        <taxon>Colletotrichum</taxon>
        <taxon>Colletotrichum boninense species complex</taxon>
    </lineage>
</organism>
<evidence type="ECO:0000259" key="2">
    <source>
        <dbReference type="Pfam" id="PF13460"/>
    </source>
</evidence>
<protein>
    <submittedName>
        <fullName evidence="3">Afli avfa cytochrome p450 monooxygenase</fullName>
    </submittedName>
</protein>
<dbReference type="PANTHER" id="PTHR15020">
    <property type="entry name" value="FLAVIN REDUCTASE-RELATED"/>
    <property type="match status" value="1"/>
</dbReference>
<feature type="domain" description="NAD(P)-binding" evidence="2">
    <location>
        <begin position="16"/>
        <end position="198"/>
    </location>
</feature>
<sequence>MPSNPTSSKRTIAIFGATGGTGSETLKSLLANPSNPFHIKVYVRSKAKLLSLFPSFKTEDRVEIIEGQVTDVSRVKEFLDGADTIVCALGENDNRPGVRVLTDASRTIATALEQLKNEAEASAWTKPRLLLLSSSTWNKNGSKQQPALVLFLVKRAFYYPYADLLNAHETFQKGEREGLLSLVLVQPPAIIDEEGSGHYIGVESPMMTVSYPDLGAGFAELAIDERYKDLKEVMVWSERAKEGFPRYGPEVLQRLVRGLLASYVPGFWRINGMINRLLG</sequence>
<proteinExistence type="inferred from homology"/>
<reference evidence="3" key="1">
    <citation type="submission" date="2020-03" db="EMBL/GenBank/DDBJ databases">
        <authorList>
            <person name="He L."/>
        </authorList>
    </citation>
    <scope>NUCLEOTIDE SEQUENCE</scope>
    <source>
        <strain evidence="3">CkLH20</strain>
    </source>
</reference>
<dbReference type="InterPro" id="IPR016040">
    <property type="entry name" value="NAD(P)-bd_dom"/>
</dbReference>
<dbReference type="Gene3D" id="3.40.50.720">
    <property type="entry name" value="NAD(P)-binding Rossmann-like Domain"/>
    <property type="match status" value="1"/>
</dbReference>
<dbReference type="EMBL" id="JAATWM020000032">
    <property type="protein sequence ID" value="KAF9873295.1"/>
    <property type="molecule type" value="Genomic_DNA"/>
</dbReference>
<reference evidence="3" key="2">
    <citation type="submission" date="2020-11" db="EMBL/GenBank/DDBJ databases">
        <title>Whole genome sequencing of Colletotrichum sp.</title>
        <authorList>
            <person name="Li H."/>
        </authorList>
    </citation>
    <scope>NUCLEOTIDE SEQUENCE</scope>
    <source>
        <strain evidence="3">CkLH20</strain>
    </source>
</reference>
<evidence type="ECO:0000313" key="3">
    <source>
        <dbReference type="EMBL" id="KAF9873295.1"/>
    </source>
</evidence>
<dbReference type="RefSeq" id="XP_038742756.1">
    <property type="nucleotide sequence ID" value="XM_038891823.1"/>
</dbReference>
<dbReference type="AlphaFoldDB" id="A0A9P6I790"/>
<comment type="caution">
    <text evidence="3">The sequence shown here is derived from an EMBL/GenBank/DDBJ whole genome shotgun (WGS) entry which is preliminary data.</text>
</comment>
<accession>A0A9P6I790</accession>
<gene>
    <name evidence="3" type="ORF">CkaCkLH20_09108</name>
</gene>
<dbReference type="GeneID" id="62164897"/>
<keyword evidence="4" id="KW-1185">Reference proteome</keyword>
<dbReference type="PANTHER" id="PTHR15020:SF50">
    <property type="entry name" value="UPF0659 PROTEIN YMR090W"/>
    <property type="match status" value="1"/>
</dbReference>
<dbReference type="GO" id="GO:0004497">
    <property type="term" value="F:monooxygenase activity"/>
    <property type="evidence" value="ECO:0007669"/>
    <property type="project" value="UniProtKB-KW"/>
</dbReference>
<evidence type="ECO:0000313" key="4">
    <source>
        <dbReference type="Proteomes" id="UP000781932"/>
    </source>
</evidence>
<dbReference type="SUPFAM" id="SSF51735">
    <property type="entry name" value="NAD(P)-binding Rossmann-fold domains"/>
    <property type="match status" value="1"/>
</dbReference>
<name>A0A9P6I790_9PEZI</name>
<dbReference type="Pfam" id="PF13460">
    <property type="entry name" value="NAD_binding_10"/>
    <property type="match status" value="1"/>
</dbReference>
<comment type="similarity">
    <text evidence="1">Belongs to the avfA family.</text>
</comment>
<dbReference type="InterPro" id="IPR036291">
    <property type="entry name" value="NAD(P)-bd_dom_sf"/>
</dbReference>
<keyword evidence="3" id="KW-0560">Oxidoreductase</keyword>
<keyword evidence="3" id="KW-0503">Monooxygenase</keyword>
<dbReference type="Proteomes" id="UP000781932">
    <property type="component" value="Unassembled WGS sequence"/>
</dbReference>